<dbReference type="SMR" id="Q9N3Q5"/>
<dbReference type="InParanoid" id="Q9N3Q5"/>
<evidence type="ECO:0000256" key="2">
    <source>
        <dbReference type="SAM" id="MobiDB-lite"/>
    </source>
</evidence>
<dbReference type="WormBase" id="Y48G1A.1">
    <property type="protein sequence ID" value="CE46982"/>
    <property type="gene ID" value="WBGene00021657"/>
</dbReference>
<dbReference type="AGR" id="WB:WBGene00021657"/>
<dbReference type="KEGG" id="cel:CELE_Y48G1A.1"/>
<feature type="repeat" description="RCC1" evidence="1">
    <location>
        <begin position="108"/>
        <end position="157"/>
    </location>
</feature>
<dbReference type="AlphaFoldDB" id="Q9N3Q5"/>
<dbReference type="OrthoDB" id="5802489at2759"/>
<evidence type="ECO:0000313" key="3">
    <source>
        <dbReference type="EMBL" id="CCD67939.2"/>
    </source>
</evidence>
<dbReference type="FunCoup" id="Q9N3Q5">
    <property type="interactions" value="1397"/>
</dbReference>
<feature type="compositionally biased region" description="Low complexity" evidence="2">
    <location>
        <begin position="814"/>
        <end position="825"/>
    </location>
</feature>
<dbReference type="OMA" id="NRFFNLG"/>
<dbReference type="PeptideAtlas" id="Q9N3Q5"/>
<evidence type="ECO:0000313" key="4">
    <source>
        <dbReference type="Proteomes" id="UP000001940"/>
    </source>
</evidence>
<dbReference type="RefSeq" id="NP_490722.3">
    <property type="nucleotide sequence ID" value="NM_058321.4"/>
</dbReference>
<reference evidence="3 4" key="1">
    <citation type="journal article" date="1998" name="Science">
        <title>Genome sequence of the nematode C. elegans: a platform for investigating biology.</title>
        <authorList>
            <consortium name="The C. elegans sequencing consortium"/>
            <person name="Sulson J.E."/>
            <person name="Waterston R."/>
        </authorList>
    </citation>
    <scope>NUCLEOTIDE SEQUENCE [LARGE SCALE GENOMIC DNA]</scope>
    <source>
        <strain evidence="3 4">Bristol N2</strain>
    </source>
</reference>
<dbReference type="SUPFAM" id="SSF50985">
    <property type="entry name" value="RCC1/BLIP-II"/>
    <property type="match status" value="1"/>
</dbReference>
<feature type="compositionally biased region" description="Polar residues" evidence="2">
    <location>
        <begin position="750"/>
        <end position="761"/>
    </location>
</feature>
<dbReference type="InterPro" id="IPR009091">
    <property type="entry name" value="RCC1/BLIP-II"/>
</dbReference>
<dbReference type="eggNOG" id="ENOG502R9Q5">
    <property type="taxonomic scope" value="Eukaryota"/>
</dbReference>
<sequence>MRQIVELKSLLTSEPIKAIELFDRLVGQDADTITQEACGTLANYIRHSSVFKRRLLFTELQKCSFFAKLCISFQFHSFEDTVFPRKLIFERFSVFCGELEKDKPHHRHHVTAVGSNRFFNLGLLSDGSPVSEPRLVPVPRVIQIEMTNTHTIFLTAENQIYGCGKASSFLPDKTEETDGGYVALPTLVEIPKVTGYVAAVKVFDGGSQFLIGGKWYCVGKCSISGETRRISSNCFVLVEEENEEKLEKMTKNIDFYVANVPIEERIVKVYLKMDQNEILWDRTSDFSAEKPISFIINGFPQMAIFESFQLLNDGTIYAARNSLFKGKLELWKNKDDGFKVKSGTVLEHFDTKYTLIALMEEVPGTIGTEFFKVSPDGQNLIMKMGYQNEQKTEKFEFESPKIHKIIKNREVQCDPVDIPLDSTIHFHQNYNQEVLKFQSNRLLFQWIYPNYLFQNDGDVHFSIEQLETVFAVDLENLEFPKYQPISPEEFVPTDTSPSDIWYLKSSEKLKIPCHKYLLLLHSRQIGAMQRFHSNYGNFGDFKDGKSENEVEIEANASVETVKNALRGMINIRTLFKIKTIELIECINFYDYHLMDEMFNDSMHILMETITEFTLPFLYELFYSFEEKVLEGLLQRKYLISNSISSVLPPKELLVRFAEKLDTDCRRHHTLKVPSKFKNLENLSTYEPEYIVKYFLNLDQDSEDVTWRSIRHEFHDTLDTWHAEAVKKRDERRMHGATRSRTSSIRKESFTKIQNVSMTSSPIPIGGGRSKPESFSKSINSPVIQSPLSPSPIKGMPKSRHDSISNSLDDFPEMSISPSPSTPKSSSGGGRFAPKGTRFKKDFEILVKPSQSPQNPWKMGGASASIREEIDPQEIRFDEVVKKEQKLQTNIRTGFKKVQLLPHVETEELAGAQILEVFRRELHDEALICVELVMSDDLEVENEQIIWGNMPGLVRR</sequence>
<dbReference type="CTD" id="190030"/>
<name>Q9N3Q5_CAEEL</name>
<dbReference type="Gene3D" id="2.130.10.30">
    <property type="entry name" value="Regulator of chromosome condensation 1/beta-lactamase-inhibitor protein II"/>
    <property type="match status" value="1"/>
</dbReference>
<feature type="region of interest" description="Disordered" evidence="2">
    <location>
        <begin position="726"/>
        <end position="833"/>
    </location>
</feature>
<dbReference type="EMBL" id="BX284601">
    <property type="protein sequence ID" value="CCD67939.2"/>
    <property type="molecule type" value="Genomic_DNA"/>
</dbReference>
<keyword evidence="4" id="KW-1185">Reference proteome</keyword>
<dbReference type="HOGENOM" id="CLU_305493_0_0_1"/>
<dbReference type="GeneID" id="190030"/>
<evidence type="ECO:0000256" key="1">
    <source>
        <dbReference type="PROSITE-ProRule" id="PRU00235"/>
    </source>
</evidence>
<feature type="compositionally biased region" description="Polar residues" evidence="2">
    <location>
        <begin position="772"/>
        <end position="787"/>
    </location>
</feature>
<dbReference type="PROSITE" id="PS50012">
    <property type="entry name" value="RCC1_3"/>
    <property type="match status" value="1"/>
</dbReference>
<dbReference type="Proteomes" id="UP000001940">
    <property type="component" value="Chromosome I"/>
</dbReference>
<dbReference type="Bgee" id="WBGene00021657">
    <property type="expression patterns" value="Expressed in germ line (C elegans) and 3 other cell types or tissues"/>
</dbReference>
<protein>
    <submittedName>
        <fullName evidence="3">BTB domain-containing protein</fullName>
    </submittedName>
</protein>
<dbReference type="UCSC" id="Y48G1A.1">
    <property type="organism name" value="c. elegans"/>
</dbReference>
<dbReference type="PaxDb" id="6239-Y48G1A.1"/>
<evidence type="ECO:0000313" key="5">
    <source>
        <dbReference type="WormBase" id="Y48G1A.1"/>
    </source>
</evidence>
<accession>Q9N3Q5</accession>
<gene>
    <name evidence="3" type="ORF">CELE_Y48G1A.1</name>
    <name evidence="3 5" type="ORF">Y48G1A.1</name>
</gene>
<organism evidence="3 4">
    <name type="scientific">Caenorhabditis elegans</name>
    <dbReference type="NCBI Taxonomy" id="6239"/>
    <lineage>
        <taxon>Eukaryota</taxon>
        <taxon>Metazoa</taxon>
        <taxon>Ecdysozoa</taxon>
        <taxon>Nematoda</taxon>
        <taxon>Chromadorea</taxon>
        <taxon>Rhabditida</taxon>
        <taxon>Rhabditina</taxon>
        <taxon>Rhabditomorpha</taxon>
        <taxon>Rhabditoidea</taxon>
        <taxon>Rhabditidae</taxon>
        <taxon>Peloderinae</taxon>
        <taxon>Caenorhabditis</taxon>
    </lineage>
</organism>
<dbReference type="InterPro" id="IPR000408">
    <property type="entry name" value="Reg_chr_condens"/>
</dbReference>
<proteinExistence type="predicted"/>